<keyword evidence="5" id="KW-1185">Reference proteome</keyword>
<evidence type="ECO:0000256" key="2">
    <source>
        <dbReference type="ARBA" id="ARBA00022840"/>
    </source>
</evidence>
<dbReference type="PROSITE" id="PS50893">
    <property type="entry name" value="ABC_TRANSPORTER_2"/>
    <property type="match status" value="1"/>
</dbReference>
<dbReference type="SUPFAM" id="SSF52540">
    <property type="entry name" value="P-loop containing nucleoside triphosphate hydrolases"/>
    <property type="match status" value="1"/>
</dbReference>
<dbReference type="Proteomes" id="UP000672039">
    <property type="component" value="Chromosome"/>
</dbReference>
<dbReference type="Gene3D" id="3.40.50.300">
    <property type="entry name" value="P-loop containing nucleotide triphosphate hydrolases"/>
    <property type="match status" value="1"/>
</dbReference>
<organism evidence="4 5">
    <name type="scientific">Thiothrix litoralis</name>
    <dbReference type="NCBI Taxonomy" id="2891210"/>
    <lineage>
        <taxon>Bacteria</taxon>
        <taxon>Pseudomonadati</taxon>
        <taxon>Pseudomonadota</taxon>
        <taxon>Gammaproteobacteria</taxon>
        <taxon>Thiotrichales</taxon>
        <taxon>Thiotrichaceae</taxon>
        <taxon>Thiothrix</taxon>
    </lineage>
</organism>
<sequence length="288" mass="32425">MTHVVCQFSQLTQQFDTKTVFSGLSSTLTDGLTGLVGRNGQGKSVLLALLAQDFPPTGGSIRWLVPFYWVRQLQRLQGLNLADALGVGTLYDSFERIQSGEASAEDFAQVEDRWHLPALWEQELHEAGLDLPLSTPVQHLSGGEQTRLALCRAFLQPDHYLLLDEPSNHLDTEGRHWLLAKLTQHPAGALVATHDRELLQQVERILELDQHGLNEYGGNYAIYHTIRDAQVAATEQQLATLKHNRQQQKLEQQAALEKSAHRRKQGERQPCRALRCNTNARFCAVVRR</sequence>
<keyword evidence="4" id="KW-0808">Transferase</keyword>
<dbReference type="InterPro" id="IPR027417">
    <property type="entry name" value="P-loop_NTPase"/>
</dbReference>
<dbReference type="Pfam" id="PF00005">
    <property type="entry name" value="ABC_tran"/>
    <property type="match status" value="1"/>
</dbReference>
<dbReference type="EMBL" id="CP072801">
    <property type="protein sequence ID" value="QTR47752.1"/>
    <property type="molecule type" value="Genomic_DNA"/>
</dbReference>
<dbReference type="GO" id="GO:0016301">
    <property type="term" value="F:kinase activity"/>
    <property type="evidence" value="ECO:0007669"/>
    <property type="project" value="UniProtKB-KW"/>
</dbReference>
<evidence type="ECO:0000256" key="1">
    <source>
        <dbReference type="ARBA" id="ARBA00022741"/>
    </source>
</evidence>
<evidence type="ECO:0000313" key="4">
    <source>
        <dbReference type="EMBL" id="QTR47752.1"/>
    </source>
</evidence>
<dbReference type="PANTHER" id="PTHR42855:SF1">
    <property type="entry name" value="ABC TRANSPORTER DOMAIN-CONTAINING PROTEIN"/>
    <property type="match status" value="1"/>
</dbReference>
<reference evidence="4 5" key="1">
    <citation type="submission" date="2021-04" db="EMBL/GenBank/DDBJ databases">
        <title>Genomics, taxonomy and metabolism of representatives of sulfur bacteria of the genus Thiothrix: Thiothrix fructosivorans QT, Thiothrix unzii A1T and three new species, Thiothrix subterranea sp. nov., Thiothrix litoralis sp. nov. and 'Candidatus Thiothrix anitrata' sp. nov.</title>
        <authorList>
            <person name="Ravin N.V."/>
            <person name="Smolyakov D."/>
            <person name="Rudenko T.S."/>
            <person name="Mardanov A.V."/>
            <person name="Beletsky A.V."/>
            <person name="Markov N.D."/>
            <person name="Fomenkov A.I."/>
            <person name="Roberts R.J."/>
            <person name="Karnachuk O.V."/>
            <person name="Novikov A."/>
            <person name="Grabovich M.Y."/>
        </authorList>
    </citation>
    <scope>NUCLEOTIDE SEQUENCE [LARGE SCALE GENOMIC DNA]</scope>
    <source>
        <strain evidence="4 5">AS</strain>
    </source>
</reference>
<keyword evidence="2 4" id="KW-0067">ATP-binding</keyword>
<name>A0ABX7WW22_9GAMM</name>
<dbReference type="InterPro" id="IPR017871">
    <property type="entry name" value="ABC_transporter-like_CS"/>
</dbReference>
<keyword evidence="4" id="KW-0418">Kinase</keyword>
<gene>
    <name evidence="4" type="ORF">J9253_07485</name>
</gene>
<dbReference type="PROSITE" id="PS00211">
    <property type="entry name" value="ABC_TRANSPORTER_1"/>
    <property type="match status" value="1"/>
</dbReference>
<proteinExistence type="predicted"/>
<feature type="domain" description="ABC transporter" evidence="3">
    <location>
        <begin position="6"/>
        <end position="235"/>
    </location>
</feature>
<dbReference type="InterPro" id="IPR003593">
    <property type="entry name" value="AAA+_ATPase"/>
</dbReference>
<protein>
    <submittedName>
        <fullName evidence="4">ABC-F family ATP-binding cassette domain-containing protein</fullName>
    </submittedName>
</protein>
<evidence type="ECO:0000313" key="5">
    <source>
        <dbReference type="Proteomes" id="UP000672039"/>
    </source>
</evidence>
<keyword evidence="1" id="KW-0547">Nucleotide-binding</keyword>
<dbReference type="InterPro" id="IPR003439">
    <property type="entry name" value="ABC_transporter-like_ATP-bd"/>
</dbReference>
<accession>A0ABX7WW22</accession>
<dbReference type="SMART" id="SM00382">
    <property type="entry name" value="AAA"/>
    <property type="match status" value="1"/>
</dbReference>
<dbReference type="PANTHER" id="PTHR42855">
    <property type="entry name" value="ABC TRANSPORTER ATP-BINDING SUBUNIT"/>
    <property type="match status" value="1"/>
</dbReference>
<dbReference type="RefSeq" id="WP_210223995.1">
    <property type="nucleotide sequence ID" value="NZ_CP072801.1"/>
</dbReference>
<evidence type="ECO:0000259" key="3">
    <source>
        <dbReference type="PROSITE" id="PS50893"/>
    </source>
</evidence>
<dbReference type="GO" id="GO:0005524">
    <property type="term" value="F:ATP binding"/>
    <property type="evidence" value="ECO:0007669"/>
    <property type="project" value="UniProtKB-KW"/>
</dbReference>
<dbReference type="InterPro" id="IPR051309">
    <property type="entry name" value="ABCF_ATPase"/>
</dbReference>